<dbReference type="Gene3D" id="3.40.1740.10">
    <property type="entry name" value="VC0467-like"/>
    <property type="match status" value="1"/>
</dbReference>
<protein>
    <submittedName>
        <fullName evidence="1">Uncharacterized ACR, COG1678</fullName>
    </submittedName>
</protein>
<evidence type="ECO:0000313" key="1">
    <source>
        <dbReference type="EMBL" id="SQA99520.1"/>
    </source>
</evidence>
<organism evidence="1 2">
    <name type="scientific">Cedecea neteri</name>
    <dbReference type="NCBI Taxonomy" id="158822"/>
    <lineage>
        <taxon>Bacteria</taxon>
        <taxon>Pseudomonadati</taxon>
        <taxon>Pseudomonadota</taxon>
        <taxon>Gammaproteobacteria</taxon>
        <taxon>Enterobacterales</taxon>
        <taxon>Enterobacteriaceae</taxon>
        <taxon>Cedecea</taxon>
    </lineage>
</organism>
<reference evidence="1 2" key="1">
    <citation type="submission" date="2018-06" db="EMBL/GenBank/DDBJ databases">
        <authorList>
            <consortium name="Pathogen Informatics"/>
            <person name="Doyle S."/>
        </authorList>
    </citation>
    <scope>NUCLEOTIDE SEQUENCE [LARGE SCALE GENOMIC DNA]</scope>
    <source>
        <strain evidence="1 2">NCTC12120</strain>
    </source>
</reference>
<dbReference type="EMBL" id="UAVU01000003">
    <property type="protein sequence ID" value="SQA99520.1"/>
    <property type="molecule type" value="Genomic_DNA"/>
</dbReference>
<proteinExistence type="predicted"/>
<evidence type="ECO:0000313" key="2">
    <source>
        <dbReference type="Proteomes" id="UP000251197"/>
    </source>
</evidence>
<dbReference type="Pfam" id="PF02622">
    <property type="entry name" value="DUF179"/>
    <property type="match status" value="1"/>
</dbReference>
<dbReference type="SUPFAM" id="SSF143456">
    <property type="entry name" value="VC0467-like"/>
    <property type="match status" value="1"/>
</dbReference>
<dbReference type="Proteomes" id="UP000251197">
    <property type="component" value="Unassembled WGS sequence"/>
</dbReference>
<dbReference type="AlphaFoldDB" id="A0A2X2VC09"/>
<dbReference type="InterPro" id="IPR003774">
    <property type="entry name" value="AlgH-like"/>
</dbReference>
<sequence>MPSAMLPGKRGQLEQEIMENSWLTAPASSEILFHTPISERWREAARLIGIDIHTMPSEAGHA</sequence>
<gene>
    <name evidence="1" type="primary">yqgE_1</name>
    <name evidence="1" type="ORF">NCTC12120_03440</name>
</gene>
<accession>A0A2X2VC09</accession>
<name>A0A2X2VC09_9ENTR</name>